<evidence type="ECO:0000313" key="3">
    <source>
        <dbReference type="Proteomes" id="UP000658514"/>
    </source>
</evidence>
<keyword evidence="3" id="KW-1185">Reference proteome</keyword>
<name>A0ABR8ANK3_9CYAN</name>
<feature type="transmembrane region" description="Helical" evidence="1">
    <location>
        <begin position="59"/>
        <end position="78"/>
    </location>
</feature>
<dbReference type="Proteomes" id="UP000658514">
    <property type="component" value="Unassembled WGS sequence"/>
</dbReference>
<feature type="transmembrane region" description="Helical" evidence="1">
    <location>
        <begin position="32"/>
        <end position="47"/>
    </location>
</feature>
<protein>
    <submittedName>
        <fullName evidence="2">Uncharacterized protein</fullName>
    </submittedName>
</protein>
<sequence>MLKNSVIIVLAFASAFFPRLLDAVGFPPLINFAHLILIPLISFYIIAKTHTRLRVNRVLEMLAGLMLLFTIIVASALLNKAGLINVLLDFLLRAEWLIFLLAIISINPSAKSLKALRFWFLSFAFINILFAYVQKFILRWDAGKAAGGDYITGVFLGQGAGCDVSSGVSIIFAIYYFTSSTKNPLWIRIAVCTAAIIHIFITDAKSHFLVFLIAFLFLMLTKVKLSIKSITEVAKYGLITAFAAGGVYLASQTVARSLLIFADPQKMQDGWSLKSCVFRIIPSHYETVLNWFLGLGPGHTVGRLGGWFLKDYASLLSPLGATISPVSQQIWDAVWSTWIGPRSRLWSPFFGWAGIWGDWGLLGLAAFLLVMYIAWRRFCIDDASRLILLSVASFGLIFTQMEEPGYVISVAAIIGLRWQEVQIATPKVQSMPSFALRTRSLQRG</sequence>
<organism evidence="2 3">
    <name type="scientific">Calothrix parietina FACHB-288</name>
    <dbReference type="NCBI Taxonomy" id="2692896"/>
    <lineage>
        <taxon>Bacteria</taxon>
        <taxon>Bacillati</taxon>
        <taxon>Cyanobacteriota</taxon>
        <taxon>Cyanophyceae</taxon>
        <taxon>Nostocales</taxon>
        <taxon>Calotrichaceae</taxon>
        <taxon>Calothrix</taxon>
    </lineage>
</organism>
<comment type="caution">
    <text evidence="2">The sequence shown here is derived from an EMBL/GenBank/DDBJ whole genome shotgun (WGS) entry which is preliminary data.</text>
</comment>
<proteinExistence type="predicted"/>
<feature type="transmembrane region" description="Helical" evidence="1">
    <location>
        <begin position="150"/>
        <end position="178"/>
    </location>
</feature>
<feature type="transmembrane region" description="Helical" evidence="1">
    <location>
        <begin position="185"/>
        <end position="201"/>
    </location>
</feature>
<feature type="transmembrane region" description="Helical" evidence="1">
    <location>
        <begin position="84"/>
        <end position="106"/>
    </location>
</feature>
<accession>A0ABR8ANK3</accession>
<keyword evidence="1" id="KW-0472">Membrane</keyword>
<feature type="transmembrane region" description="Helical" evidence="1">
    <location>
        <begin position="349"/>
        <end position="375"/>
    </location>
</feature>
<keyword evidence="1" id="KW-0812">Transmembrane</keyword>
<feature type="transmembrane region" description="Helical" evidence="1">
    <location>
        <begin position="237"/>
        <end position="262"/>
    </location>
</feature>
<reference evidence="2 3" key="1">
    <citation type="journal article" date="2020" name="ISME J.">
        <title>Comparative genomics reveals insights into cyanobacterial evolution and habitat adaptation.</title>
        <authorList>
            <person name="Chen M.Y."/>
            <person name="Teng W.K."/>
            <person name="Zhao L."/>
            <person name="Hu C.X."/>
            <person name="Zhou Y.K."/>
            <person name="Han B.P."/>
            <person name="Song L.R."/>
            <person name="Shu W.S."/>
        </authorList>
    </citation>
    <scope>NUCLEOTIDE SEQUENCE [LARGE SCALE GENOMIC DNA]</scope>
    <source>
        <strain evidence="2 3">FACHB-288</strain>
    </source>
</reference>
<dbReference type="EMBL" id="JACJQH010000080">
    <property type="protein sequence ID" value="MBD2200212.1"/>
    <property type="molecule type" value="Genomic_DNA"/>
</dbReference>
<dbReference type="RefSeq" id="WP_190550796.1">
    <property type="nucleotide sequence ID" value="NZ_CAWPNO010000118.1"/>
</dbReference>
<feature type="transmembrane region" description="Helical" evidence="1">
    <location>
        <begin position="118"/>
        <end position="138"/>
    </location>
</feature>
<evidence type="ECO:0000313" key="2">
    <source>
        <dbReference type="EMBL" id="MBD2200212.1"/>
    </source>
</evidence>
<keyword evidence="1" id="KW-1133">Transmembrane helix</keyword>
<evidence type="ECO:0000256" key="1">
    <source>
        <dbReference type="SAM" id="Phobius"/>
    </source>
</evidence>
<feature type="transmembrane region" description="Helical" evidence="1">
    <location>
        <begin position="207"/>
        <end position="225"/>
    </location>
</feature>
<gene>
    <name evidence="2" type="ORF">H6G24_32895</name>
</gene>